<sequence>MAKRGDVLRNNLFMLRYVFRIVPLYAVVHLIMQALFGLFDVMWGVLLIKLVVDAVTVHHSVVPVLLAAGGYLIYGATIQTAAGYVYEMFAPIQLQKLNKAMQTELYGKAIRMDYARYNDPEYYNQFVWAASQTEGKAADVLDQTAELLKSTITVAGIAGTLLVLNPLGVAVVIIGLAARFGITILSNKAEFKSELELKPLERKKNYTSRVFYLPDYAKELRTSRIAAPLMDDYRQANAAMQQVVRKYAPRLILLRILNGFVFRTLLMDGIYFAITAYQVIVQHSITYGTFAAVTNGVWTLGWSLNNLIDTVTKFQKNNLYIRQLRSFLNDKPQMEEPLQPCEMPRSPKEIRLSNVSFTYGNNDAPTLRGIDMCIKPKEKIAIVGYNGAGKSTLIKLLLRLYDASDGDIRYDGRSIRDYRSEDYRGQFGVAFQDFQLFAASLAENVWMDRVGDEDTERQNVIIEALRKADFAGRLSSLNQGLKTELTREFSDKGQIFSGGEAQKIAIARAFAKPCSVLILDEPSSALDPISEYNLNRAMLEAAEDKTVIFISHRLSTTRLADRIYMMERGEIIESGSHEELMQLDGSYAKLFRLQAGHYLSA</sequence>
<dbReference type="PROSITE" id="PS50893">
    <property type="entry name" value="ABC_TRANSPORTER_2"/>
    <property type="match status" value="1"/>
</dbReference>
<reference evidence="9 10" key="1">
    <citation type="submission" date="2023-05" db="EMBL/GenBank/DDBJ databases">
        <title>Draft genome of Paenibacillus sp. CCS26.</title>
        <authorList>
            <person name="Akita H."/>
            <person name="Shinto Y."/>
            <person name="Kimura Z."/>
        </authorList>
    </citation>
    <scope>NUCLEOTIDE SEQUENCE [LARGE SCALE GENOMIC DNA]</scope>
    <source>
        <strain evidence="9 10">CCS26</strain>
    </source>
</reference>
<dbReference type="Gene3D" id="1.20.1560.10">
    <property type="entry name" value="ABC transporter type 1, transmembrane domain"/>
    <property type="match status" value="1"/>
</dbReference>
<evidence type="ECO:0000256" key="2">
    <source>
        <dbReference type="ARBA" id="ARBA00022692"/>
    </source>
</evidence>
<dbReference type="PROSITE" id="PS00211">
    <property type="entry name" value="ABC_TRANSPORTER_1"/>
    <property type="match status" value="1"/>
</dbReference>
<dbReference type="GO" id="GO:0005524">
    <property type="term" value="F:ATP binding"/>
    <property type="evidence" value="ECO:0007669"/>
    <property type="project" value="UniProtKB-KW"/>
</dbReference>
<dbReference type="PANTHER" id="PTHR43394:SF1">
    <property type="entry name" value="ATP-BINDING CASSETTE SUB-FAMILY B MEMBER 10, MITOCHONDRIAL"/>
    <property type="match status" value="1"/>
</dbReference>
<feature type="domain" description="ABC transporter" evidence="8">
    <location>
        <begin position="350"/>
        <end position="593"/>
    </location>
</feature>
<protein>
    <submittedName>
        <fullName evidence="9">ABC transporter ATP-binding protein</fullName>
    </submittedName>
</protein>
<dbReference type="EMBL" id="BTCL01000001">
    <property type="protein sequence ID" value="GMK43206.1"/>
    <property type="molecule type" value="Genomic_DNA"/>
</dbReference>
<dbReference type="Pfam" id="PF00005">
    <property type="entry name" value="ABC_tran"/>
    <property type="match status" value="1"/>
</dbReference>
<dbReference type="SUPFAM" id="SSF90123">
    <property type="entry name" value="ABC transporter transmembrane region"/>
    <property type="match status" value="1"/>
</dbReference>
<dbReference type="PANTHER" id="PTHR43394">
    <property type="entry name" value="ATP-DEPENDENT PERMEASE MDL1, MITOCHONDRIAL"/>
    <property type="match status" value="1"/>
</dbReference>
<dbReference type="RefSeq" id="WP_317978579.1">
    <property type="nucleotide sequence ID" value="NZ_BTCL01000001.1"/>
</dbReference>
<dbReference type="SMART" id="SM00382">
    <property type="entry name" value="AAA"/>
    <property type="match status" value="1"/>
</dbReference>
<dbReference type="CDD" id="cd03228">
    <property type="entry name" value="ABCC_MRP_Like"/>
    <property type="match status" value="1"/>
</dbReference>
<keyword evidence="3" id="KW-0547">Nucleotide-binding</keyword>
<dbReference type="Gene3D" id="3.40.50.300">
    <property type="entry name" value="P-loop containing nucleotide triphosphate hydrolases"/>
    <property type="match status" value="1"/>
</dbReference>
<proteinExistence type="predicted"/>
<keyword evidence="10" id="KW-1185">Reference proteome</keyword>
<evidence type="ECO:0000259" key="8">
    <source>
        <dbReference type="PROSITE" id="PS50893"/>
    </source>
</evidence>
<dbReference type="InterPro" id="IPR027417">
    <property type="entry name" value="P-loop_NTPase"/>
</dbReference>
<evidence type="ECO:0000256" key="7">
    <source>
        <dbReference type="SAM" id="Phobius"/>
    </source>
</evidence>
<keyword evidence="2 7" id="KW-0812">Transmembrane</keyword>
<evidence type="ECO:0000256" key="4">
    <source>
        <dbReference type="ARBA" id="ARBA00022840"/>
    </source>
</evidence>
<comment type="subcellular location">
    <subcellularLocation>
        <location evidence="1">Cell membrane</location>
        <topology evidence="1">Multi-pass membrane protein</topology>
    </subcellularLocation>
</comment>
<dbReference type="SUPFAM" id="SSF52540">
    <property type="entry name" value="P-loop containing nucleoside triphosphate hydrolases"/>
    <property type="match status" value="1"/>
</dbReference>
<accession>A0ABQ6NDZ3</accession>
<evidence type="ECO:0000256" key="1">
    <source>
        <dbReference type="ARBA" id="ARBA00004651"/>
    </source>
</evidence>
<dbReference type="InterPro" id="IPR036640">
    <property type="entry name" value="ABC1_TM_sf"/>
</dbReference>
<dbReference type="InterPro" id="IPR039421">
    <property type="entry name" value="Type_1_exporter"/>
</dbReference>
<comment type="caution">
    <text evidence="9">The sequence shown here is derived from an EMBL/GenBank/DDBJ whole genome shotgun (WGS) entry which is preliminary data.</text>
</comment>
<organism evidence="9 10">
    <name type="scientific">Paenibacillus glycanilyticus</name>
    <dbReference type="NCBI Taxonomy" id="126569"/>
    <lineage>
        <taxon>Bacteria</taxon>
        <taxon>Bacillati</taxon>
        <taxon>Bacillota</taxon>
        <taxon>Bacilli</taxon>
        <taxon>Bacillales</taxon>
        <taxon>Paenibacillaceae</taxon>
        <taxon>Paenibacillus</taxon>
    </lineage>
</organism>
<keyword evidence="5 7" id="KW-1133">Transmembrane helix</keyword>
<dbReference type="Proteomes" id="UP001285921">
    <property type="component" value="Unassembled WGS sequence"/>
</dbReference>
<keyword evidence="4 9" id="KW-0067">ATP-binding</keyword>
<evidence type="ECO:0000313" key="10">
    <source>
        <dbReference type="Proteomes" id="UP001285921"/>
    </source>
</evidence>
<feature type="transmembrane region" description="Helical" evidence="7">
    <location>
        <begin position="64"/>
        <end position="86"/>
    </location>
</feature>
<feature type="transmembrane region" description="Helical" evidence="7">
    <location>
        <begin position="152"/>
        <end position="178"/>
    </location>
</feature>
<dbReference type="InterPro" id="IPR003593">
    <property type="entry name" value="AAA+_ATPase"/>
</dbReference>
<evidence type="ECO:0000313" key="9">
    <source>
        <dbReference type="EMBL" id="GMK43206.1"/>
    </source>
</evidence>
<dbReference type="InterPro" id="IPR003439">
    <property type="entry name" value="ABC_transporter-like_ATP-bd"/>
</dbReference>
<gene>
    <name evidence="9" type="ORF">PghCCS26_03330</name>
</gene>
<evidence type="ECO:0000256" key="3">
    <source>
        <dbReference type="ARBA" id="ARBA00022741"/>
    </source>
</evidence>
<evidence type="ECO:0000256" key="5">
    <source>
        <dbReference type="ARBA" id="ARBA00022989"/>
    </source>
</evidence>
<keyword evidence="6 7" id="KW-0472">Membrane</keyword>
<dbReference type="InterPro" id="IPR017871">
    <property type="entry name" value="ABC_transporter-like_CS"/>
</dbReference>
<evidence type="ECO:0000256" key="6">
    <source>
        <dbReference type="ARBA" id="ARBA00023136"/>
    </source>
</evidence>
<name>A0ABQ6NDZ3_9BACL</name>